<dbReference type="GO" id="GO:0005829">
    <property type="term" value="C:cytosol"/>
    <property type="evidence" value="ECO:0007669"/>
    <property type="project" value="TreeGrafter"/>
</dbReference>
<dbReference type="AlphaFoldDB" id="A0A3E4QSP6"/>
<dbReference type="PANTHER" id="PTHR10000:SF8">
    <property type="entry name" value="HAD SUPERFAMILY HYDROLASE-LIKE, TYPE 3"/>
    <property type="match status" value="1"/>
</dbReference>
<dbReference type="RefSeq" id="WP_117679673.1">
    <property type="nucleotide sequence ID" value="NZ_QSRJ01000006.1"/>
</dbReference>
<evidence type="ECO:0000313" key="2">
    <source>
        <dbReference type="Proteomes" id="UP000260943"/>
    </source>
</evidence>
<organism evidence="1 2">
    <name type="scientific">Collinsella tanakaei</name>
    <dbReference type="NCBI Taxonomy" id="626935"/>
    <lineage>
        <taxon>Bacteria</taxon>
        <taxon>Bacillati</taxon>
        <taxon>Actinomycetota</taxon>
        <taxon>Coriobacteriia</taxon>
        <taxon>Coriobacteriales</taxon>
        <taxon>Coriobacteriaceae</taxon>
        <taxon>Collinsella</taxon>
    </lineage>
</organism>
<dbReference type="Proteomes" id="UP000260943">
    <property type="component" value="Unassembled WGS sequence"/>
</dbReference>
<dbReference type="InterPro" id="IPR036412">
    <property type="entry name" value="HAD-like_sf"/>
</dbReference>
<sequence length="278" mass="30371">MIFFSDMDGTFLTSTKQVSDMGWRALDALAAARVEFVPCTGRPLSGIPAEVLAHPSVHYAVSANGAVAAKLDAENPQNTDLATVIYSAPLSREKALAVRQIARDYDVTFDLFADGDCLLRRDLYNRLDEFMDDPFILQSMRNTRTPVDEEPEQTIQRVNVLERVAMYWKDPADRDAILARLSSVDGIEITRSYPQNIEVMEAGTSKGTAMTWLCGHLGIDPSKATCFGDNHNDISMLELAGCGAAVCNAEREVRDAADVILASNDEDGVPAYILSCVG</sequence>
<gene>
    <name evidence="1" type="ORF">DXC81_06320</name>
</gene>
<dbReference type="InterPro" id="IPR023214">
    <property type="entry name" value="HAD_sf"/>
</dbReference>
<dbReference type="SFLD" id="SFLDG01140">
    <property type="entry name" value="C2.B:_Phosphomannomutase_and_P"/>
    <property type="match status" value="1"/>
</dbReference>
<dbReference type="GO" id="GO:0016791">
    <property type="term" value="F:phosphatase activity"/>
    <property type="evidence" value="ECO:0007669"/>
    <property type="project" value="TreeGrafter"/>
</dbReference>
<dbReference type="Gene3D" id="3.30.1240.10">
    <property type="match status" value="1"/>
</dbReference>
<reference evidence="1 2" key="1">
    <citation type="submission" date="2018-08" db="EMBL/GenBank/DDBJ databases">
        <title>A genome reference for cultivated species of the human gut microbiota.</title>
        <authorList>
            <person name="Zou Y."/>
            <person name="Xue W."/>
            <person name="Luo G."/>
        </authorList>
    </citation>
    <scope>NUCLEOTIDE SEQUENCE [LARGE SCALE GENOMIC DNA]</scope>
    <source>
        <strain evidence="1 2">TF08-14</strain>
    </source>
</reference>
<dbReference type="Gene3D" id="3.40.50.1000">
    <property type="entry name" value="HAD superfamily/HAD-like"/>
    <property type="match status" value="1"/>
</dbReference>
<dbReference type="SFLD" id="SFLDS00003">
    <property type="entry name" value="Haloacid_Dehalogenase"/>
    <property type="match status" value="1"/>
</dbReference>
<dbReference type="PANTHER" id="PTHR10000">
    <property type="entry name" value="PHOSPHOSERINE PHOSPHATASE"/>
    <property type="match status" value="1"/>
</dbReference>
<accession>A0A3E4QSP6</accession>
<name>A0A3E4QSP6_9ACTN</name>
<proteinExistence type="predicted"/>
<dbReference type="SUPFAM" id="SSF56784">
    <property type="entry name" value="HAD-like"/>
    <property type="match status" value="1"/>
</dbReference>
<protein>
    <recommendedName>
        <fullName evidence="3">Cof-type HAD-IIB family hydrolase</fullName>
    </recommendedName>
</protein>
<dbReference type="Pfam" id="PF08282">
    <property type="entry name" value="Hydrolase_3"/>
    <property type="match status" value="1"/>
</dbReference>
<dbReference type="EMBL" id="QSRJ01000006">
    <property type="protein sequence ID" value="RGL10192.1"/>
    <property type="molecule type" value="Genomic_DNA"/>
</dbReference>
<evidence type="ECO:0000313" key="1">
    <source>
        <dbReference type="EMBL" id="RGL10192.1"/>
    </source>
</evidence>
<comment type="caution">
    <text evidence="1">The sequence shown here is derived from an EMBL/GenBank/DDBJ whole genome shotgun (WGS) entry which is preliminary data.</text>
</comment>
<dbReference type="GO" id="GO:0000287">
    <property type="term" value="F:magnesium ion binding"/>
    <property type="evidence" value="ECO:0007669"/>
    <property type="project" value="TreeGrafter"/>
</dbReference>
<evidence type="ECO:0008006" key="3">
    <source>
        <dbReference type="Google" id="ProtNLM"/>
    </source>
</evidence>